<dbReference type="AlphaFoldDB" id="A0A4Q9MY76"/>
<dbReference type="EMBL" id="ML143392">
    <property type="protein sequence ID" value="TBU33064.1"/>
    <property type="molecule type" value="Genomic_DNA"/>
</dbReference>
<reference evidence="1" key="1">
    <citation type="submission" date="2019-01" db="EMBL/GenBank/DDBJ databases">
        <title>Draft genome sequences of three monokaryotic isolates of the white-rot basidiomycete fungus Dichomitus squalens.</title>
        <authorList>
            <consortium name="DOE Joint Genome Institute"/>
            <person name="Lopez S.C."/>
            <person name="Andreopoulos B."/>
            <person name="Pangilinan J."/>
            <person name="Lipzen A."/>
            <person name="Riley R."/>
            <person name="Ahrendt S."/>
            <person name="Ng V."/>
            <person name="Barry K."/>
            <person name="Daum C."/>
            <person name="Grigoriev I.V."/>
            <person name="Hilden K.S."/>
            <person name="Makela M.R."/>
            <person name="de Vries R.P."/>
        </authorList>
    </citation>
    <scope>NUCLEOTIDE SEQUENCE [LARGE SCALE GENOMIC DNA]</scope>
    <source>
        <strain evidence="1">OM18370.1</strain>
    </source>
</reference>
<dbReference type="Proteomes" id="UP000292957">
    <property type="component" value="Unassembled WGS sequence"/>
</dbReference>
<proteinExistence type="predicted"/>
<name>A0A4Q9MY76_9APHY</name>
<evidence type="ECO:0000313" key="1">
    <source>
        <dbReference type="EMBL" id="TBU33064.1"/>
    </source>
</evidence>
<organism evidence="1">
    <name type="scientific">Dichomitus squalens</name>
    <dbReference type="NCBI Taxonomy" id="114155"/>
    <lineage>
        <taxon>Eukaryota</taxon>
        <taxon>Fungi</taxon>
        <taxon>Dikarya</taxon>
        <taxon>Basidiomycota</taxon>
        <taxon>Agaricomycotina</taxon>
        <taxon>Agaricomycetes</taxon>
        <taxon>Polyporales</taxon>
        <taxon>Polyporaceae</taxon>
        <taxon>Dichomitus</taxon>
    </lineage>
</organism>
<accession>A0A4Q9MY76</accession>
<protein>
    <submittedName>
        <fullName evidence="1">Uncharacterized protein</fullName>
    </submittedName>
</protein>
<sequence>MWSSHTYHVAHIPLKMSPRPMHPRTGPFGQLLCISVLARHPSECGQCVLCRLQKGGAQETGRSSVLVLRTVTASQDRTPEPCS</sequence>
<gene>
    <name evidence="1" type="ORF">BD311DRAFT_749144</name>
</gene>